<dbReference type="STRING" id="461836.A0A0L0DDY7"/>
<dbReference type="InterPro" id="IPR052201">
    <property type="entry name" value="LRR-containing_regulator"/>
</dbReference>
<sequence>MAASSAAREALDANLRAVILGSGGKKWRIYPMRSAAASGGGGVASVGAAAQVKANAENVMEICRRGDVSALVILCKKVGVDALVAYRDAAGESALHAAVESPTPDIVKALLRISCDPNTTQEGTLNTPLHKAAMLGKTDMYTELVDAGGDAERVNSMGLTAAGIIANTTLGKGSKGSASEASEAAGATAASPVKHKFQAAARAALAVSRGANASDASAGASSSSEPRSSSTKCARMRLPERSMPQIHVGGDDVDGGSGSDSDASDAGEPVIYSVELADAVTKKVRASVNITGWALLGVVAEKIGLEPQAAPYFAWCFASPDALPVYTWLDMGLPVSANGRADDALLLRVKYPSANMRRLGEETPVAMNLLRQQVMQDVLAQGAGIHSQSVVLMLAAYRMQLNYGNHNPKTHQPGFLDTLMDKYVSADMMAVGASEVLALQAQLFSMHRGLEGLTASEVHVKLDALLFSLPTYGAQVFPCTLAGTGDADDISVVLLVGATGMLFGTPLTNIHSAAYPSYKYLPFSQIKRWKAISTALITQTTTEFAAGGKEQVLQFVTPSARAILTLLNDYYTLYYQLVDDVEVSLPHPDESTISATLLPAELFGRPRAMFAPDPERSRLDILCRVYKSALRLQVGRADAGSILAQAYEALYKHETLRRLKLRNPRHAAALFEAIHRAQSYVSVGFGGELMENLALAELDLTGVPFASSEAGTKALKLLADIAPSIEKLIMRGCAMGESAAMRLCHVVQAGSMALRELDISLNDLGPAGMDQILGLMQKKRIRFRKLNLASTGMTDACVPVLMEIVRGSSDMNDTEELDISYNKITDKGFGDLCLALARNRFLRTFAFGGNSVTDKSLGVFVSEVVDSPSVVFTSLSFAHIKIGSKAMEPLIRVATDKSLAELDITDCKLGKKNALALLEAVTASRGRTLTSLKIGSNGLDKAAIELLSSELSTSLSTLRYLDIAGAGVGKNQWEAFIAVIGTSHLVSLSLVDTGLTDKSLALLCAALSSNTHLRNLNLARNEKLGKGLGLTAMAALLAANASKLTNVILSACKLKDRNLEQLLPAIHTNITLMALQLDGNQFHDTVLADFLRAIDLSSNYNLALVDIRDNPGSDSAAVSELLPLAAHAECVVGH</sequence>
<feature type="domain" description="FERM" evidence="4">
    <location>
        <begin position="270"/>
        <end position="578"/>
    </location>
</feature>
<feature type="region of interest" description="Disordered" evidence="3">
    <location>
        <begin position="214"/>
        <end position="266"/>
    </location>
</feature>
<feature type="repeat" description="ANK" evidence="2">
    <location>
        <begin position="90"/>
        <end position="122"/>
    </location>
</feature>
<dbReference type="Pfam" id="PF00373">
    <property type="entry name" value="FERM_M"/>
    <property type="match status" value="1"/>
</dbReference>
<dbReference type="SUPFAM" id="SSF52047">
    <property type="entry name" value="RNI-like"/>
    <property type="match status" value="2"/>
</dbReference>
<dbReference type="InterPro" id="IPR014352">
    <property type="entry name" value="FERM/acyl-CoA-bd_prot_sf"/>
</dbReference>
<dbReference type="Pfam" id="PF12796">
    <property type="entry name" value="Ank_2"/>
    <property type="match status" value="1"/>
</dbReference>
<keyword evidence="2" id="KW-0040">ANK repeat</keyword>
<dbReference type="RefSeq" id="XP_013756903.1">
    <property type="nucleotide sequence ID" value="XM_013901449.1"/>
</dbReference>
<protein>
    <recommendedName>
        <fullName evidence="4">FERM domain-containing protein</fullName>
    </recommendedName>
</protein>
<dbReference type="SUPFAM" id="SSF47031">
    <property type="entry name" value="Second domain of FERM"/>
    <property type="match status" value="1"/>
</dbReference>
<dbReference type="PROSITE" id="PS50057">
    <property type="entry name" value="FERM_3"/>
    <property type="match status" value="1"/>
</dbReference>
<dbReference type="AlphaFoldDB" id="A0A0L0DDY7"/>
<evidence type="ECO:0000313" key="6">
    <source>
        <dbReference type="Proteomes" id="UP000054408"/>
    </source>
</evidence>
<evidence type="ECO:0000256" key="2">
    <source>
        <dbReference type="PROSITE-ProRule" id="PRU00023"/>
    </source>
</evidence>
<dbReference type="CDD" id="cd14473">
    <property type="entry name" value="FERM_B-lobe"/>
    <property type="match status" value="1"/>
</dbReference>
<dbReference type="Gene3D" id="1.25.40.20">
    <property type="entry name" value="Ankyrin repeat-containing domain"/>
    <property type="match status" value="1"/>
</dbReference>
<dbReference type="Proteomes" id="UP000054408">
    <property type="component" value="Unassembled WGS sequence"/>
</dbReference>
<dbReference type="EMBL" id="GL349461">
    <property type="protein sequence ID" value="KNC50361.1"/>
    <property type="molecule type" value="Genomic_DNA"/>
</dbReference>
<dbReference type="InterPro" id="IPR002110">
    <property type="entry name" value="Ankyrin_rpt"/>
</dbReference>
<proteinExistence type="predicted"/>
<dbReference type="PANTHER" id="PTHR24111:SF0">
    <property type="entry name" value="LEUCINE-RICH REPEAT-CONTAINING PROTEIN"/>
    <property type="match status" value="1"/>
</dbReference>
<evidence type="ECO:0000259" key="4">
    <source>
        <dbReference type="PROSITE" id="PS50057"/>
    </source>
</evidence>
<dbReference type="Pfam" id="PF13516">
    <property type="entry name" value="LRR_6"/>
    <property type="match status" value="2"/>
</dbReference>
<dbReference type="InterPro" id="IPR019749">
    <property type="entry name" value="Band_41_domain"/>
</dbReference>
<evidence type="ECO:0000256" key="3">
    <source>
        <dbReference type="SAM" id="MobiDB-lite"/>
    </source>
</evidence>
<accession>A0A0L0DDY7</accession>
<dbReference type="InterPro" id="IPR032675">
    <property type="entry name" value="LRR_dom_sf"/>
</dbReference>
<feature type="repeat" description="ANK" evidence="2">
    <location>
        <begin position="124"/>
        <end position="156"/>
    </location>
</feature>
<dbReference type="InterPro" id="IPR001611">
    <property type="entry name" value="Leu-rich_rpt"/>
</dbReference>
<keyword evidence="1" id="KW-0677">Repeat</keyword>
<organism evidence="5 6">
    <name type="scientific">Thecamonas trahens ATCC 50062</name>
    <dbReference type="NCBI Taxonomy" id="461836"/>
    <lineage>
        <taxon>Eukaryota</taxon>
        <taxon>Apusozoa</taxon>
        <taxon>Apusomonadida</taxon>
        <taxon>Apusomonadidae</taxon>
        <taxon>Thecamonas</taxon>
    </lineage>
</organism>
<dbReference type="InterPro" id="IPR036770">
    <property type="entry name" value="Ankyrin_rpt-contain_sf"/>
</dbReference>
<gene>
    <name evidence="5" type="ORF">AMSG_06848</name>
</gene>
<dbReference type="InterPro" id="IPR019748">
    <property type="entry name" value="FERM_central"/>
</dbReference>
<dbReference type="GeneID" id="25565919"/>
<dbReference type="SMART" id="SM00295">
    <property type="entry name" value="B41"/>
    <property type="match status" value="1"/>
</dbReference>
<evidence type="ECO:0000313" key="5">
    <source>
        <dbReference type="EMBL" id="KNC50361.1"/>
    </source>
</evidence>
<reference evidence="5 6" key="1">
    <citation type="submission" date="2010-05" db="EMBL/GenBank/DDBJ databases">
        <title>The Genome Sequence of Thecamonas trahens ATCC 50062.</title>
        <authorList>
            <consortium name="The Broad Institute Genome Sequencing Platform"/>
            <person name="Russ C."/>
            <person name="Cuomo C."/>
            <person name="Shea T."/>
            <person name="Young S.K."/>
            <person name="Zeng Q."/>
            <person name="Koehrsen M."/>
            <person name="Haas B."/>
            <person name="Borodovsky M."/>
            <person name="Guigo R."/>
            <person name="Alvarado L."/>
            <person name="Berlin A."/>
            <person name="Bochicchio J."/>
            <person name="Borenstein D."/>
            <person name="Chapman S."/>
            <person name="Chen Z."/>
            <person name="Freedman E."/>
            <person name="Gellesch M."/>
            <person name="Goldberg J."/>
            <person name="Griggs A."/>
            <person name="Gujja S."/>
            <person name="Heilman E."/>
            <person name="Heiman D."/>
            <person name="Hepburn T."/>
            <person name="Howarth C."/>
            <person name="Jen D."/>
            <person name="Larson L."/>
            <person name="Mehta T."/>
            <person name="Park D."/>
            <person name="Pearson M."/>
            <person name="Roberts A."/>
            <person name="Saif S."/>
            <person name="Shenoy N."/>
            <person name="Sisk P."/>
            <person name="Stolte C."/>
            <person name="Sykes S."/>
            <person name="Thomson T."/>
            <person name="Walk T."/>
            <person name="White J."/>
            <person name="Yandava C."/>
            <person name="Burger G."/>
            <person name="Gray M.W."/>
            <person name="Holland P.W.H."/>
            <person name="King N."/>
            <person name="Lang F.B.F."/>
            <person name="Roger A.J."/>
            <person name="Ruiz-Trillo I."/>
            <person name="Lander E."/>
            <person name="Nusbaum C."/>
        </authorList>
    </citation>
    <scope>NUCLEOTIDE SEQUENCE [LARGE SCALE GENOMIC DNA]</scope>
    <source>
        <strain evidence="5 6">ATCC 50062</strain>
    </source>
</reference>
<dbReference type="SMART" id="SM00248">
    <property type="entry name" value="ANK"/>
    <property type="match status" value="2"/>
</dbReference>
<dbReference type="PROSITE" id="PS50088">
    <property type="entry name" value="ANK_REPEAT"/>
    <property type="match status" value="2"/>
</dbReference>
<keyword evidence="6" id="KW-1185">Reference proteome</keyword>
<dbReference type="InterPro" id="IPR035963">
    <property type="entry name" value="FERM_2"/>
</dbReference>
<feature type="compositionally biased region" description="Low complexity" evidence="3">
    <location>
        <begin position="214"/>
        <end position="230"/>
    </location>
</feature>
<dbReference type="OrthoDB" id="120976at2759"/>
<evidence type="ECO:0000256" key="1">
    <source>
        <dbReference type="ARBA" id="ARBA00022737"/>
    </source>
</evidence>
<dbReference type="Gene3D" id="1.20.80.10">
    <property type="match status" value="1"/>
</dbReference>
<dbReference type="PANTHER" id="PTHR24111">
    <property type="entry name" value="LEUCINE-RICH REPEAT-CONTAINING PROTEIN 34"/>
    <property type="match status" value="1"/>
</dbReference>
<dbReference type="SUPFAM" id="SSF48403">
    <property type="entry name" value="Ankyrin repeat"/>
    <property type="match status" value="1"/>
</dbReference>
<dbReference type="CDD" id="cd01765">
    <property type="entry name" value="FERM_F0_F1"/>
    <property type="match status" value="1"/>
</dbReference>
<dbReference type="Gene3D" id="3.80.10.10">
    <property type="entry name" value="Ribonuclease Inhibitor"/>
    <property type="match status" value="2"/>
</dbReference>
<dbReference type="InterPro" id="IPR000299">
    <property type="entry name" value="FERM_domain"/>
</dbReference>
<name>A0A0L0DDY7_THETB</name>
<dbReference type="SMART" id="SM00368">
    <property type="entry name" value="LRR_RI"/>
    <property type="match status" value="7"/>
</dbReference>